<organism evidence="2 3">
    <name type="scientific">Tuber melanosporum (strain Mel28)</name>
    <name type="common">Perigord black truffle</name>
    <dbReference type="NCBI Taxonomy" id="656061"/>
    <lineage>
        <taxon>Eukaryota</taxon>
        <taxon>Fungi</taxon>
        <taxon>Dikarya</taxon>
        <taxon>Ascomycota</taxon>
        <taxon>Pezizomycotina</taxon>
        <taxon>Pezizomycetes</taxon>
        <taxon>Pezizales</taxon>
        <taxon>Tuberaceae</taxon>
        <taxon>Tuber</taxon>
    </lineage>
</organism>
<feature type="region of interest" description="Disordered" evidence="1">
    <location>
        <begin position="375"/>
        <end position="408"/>
    </location>
</feature>
<accession>D5G4V0</accession>
<dbReference type="AlphaFoldDB" id="D5G4V0"/>
<name>D5G4V0_TUBMM</name>
<proteinExistence type="predicted"/>
<sequence>MRVKDTGSSGQPKVCDTTEIHPGFVVFASSTLPDVRQLRPRPYVVLFRKQKYIISLPFTSPRLCRSFGDARRYCEREPDTYYPIAPNENGGIYEPISVVLGSFSGYIDLLCPTTLGKHTIEWGRNMGRISGEDLTKVIRAHKRLAWGVEDVPHKPRIAPPLADISSAMPLSQSEPGSTQGVDSDRQSPRRRHFPTKARPRNRGSPDDESDGKGGGDNQDSRGLTRGRREACPQDSTVRHKRRWQDSGQKSLKRTRHLSPSPVDTIRGAECRTGRGYLDCYTKLEGASEEVSTLSPTSAKSWVWSGTSSESEETSEATREGGIGQECIAGPNMTSPWAPPFDGQAFLPHCSQSSRCLPSPLSTRRPFDASTFVTIDAASPGARTSPPNPDVDGRHEFSHRYSVQPYRRF</sequence>
<protein>
    <submittedName>
        <fullName evidence="2">(Perigord truffle) hypothetical protein</fullName>
    </submittedName>
</protein>
<dbReference type="Proteomes" id="UP000006911">
    <property type="component" value="Unassembled WGS sequence"/>
</dbReference>
<dbReference type="RefSeq" id="XP_002835386.1">
    <property type="nucleotide sequence ID" value="XM_002835340.1"/>
</dbReference>
<keyword evidence="3" id="KW-1185">Reference proteome</keyword>
<feature type="compositionally biased region" description="Polar residues" evidence="1">
    <location>
        <begin position="289"/>
        <end position="299"/>
    </location>
</feature>
<dbReference type="HOGENOM" id="CLU_674716_0_0_1"/>
<feature type="compositionally biased region" description="Basic residues" evidence="1">
    <location>
        <begin position="188"/>
        <end position="201"/>
    </location>
</feature>
<reference evidence="2 3" key="1">
    <citation type="journal article" date="2010" name="Nature">
        <title>Perigord black truffle genome uncovers evolutionary origins and mechanisms of symbiosis.</title>
        <authorList>
            <person name="Martin F."/>
            <person name="Kohler A."/>
            <person name="Murat C."/>
            <person name="Balestrini R."/>
            <person name="Coutinho P.M."/>
            <person name="Jaillon O."/>
            <person name="Montanini B."/>
            <person name="Morin E."/>
            <person name="Noel B."/>
            <person name="Percudani R."/>
            <person name="Porcel B."/>
            <person name="Rubini A."/>
            <person name="Amicucci A."/>
            <person name="Amselem J."/>
            <person name="Anthouard V."/>
            <person name="Arcioni S."/>
            <person name="Artiguenave F."/>
            <person name="Aury J.M."/>
            <person name="Ballario P."/>
            <person name="Bolchi A."/>
            <person name="Brenna A."/>
            <person name="Brun A."/>
            <person name="Buee M."/>
            <person name="Cantarel B."/>
            <person name="Chevalier G."/>
            <person name="Couloux A."/>
            <person name="Da Silva C."/>
            <person name="Denoeud F."/>
            <person name="Duplessis S."/>
            <person name="Ghignone S."/>
            <person name="Hilselberger B."/>
            <person name="Iotti M."/>
            <person name="Marcais B."/>
            <person name="Mello A."/>
            <person name="Miranda M."/>
            <person name="Pacioni G."/>
            <person name="Quesneville H."/>
            <person name="Riccioni C."/>
            <person name="Ruotolo R."/>
            <person name="Splivallo R."/>
            <person name="Stocchi V."/>
            <person name="Tisserant E."/>
            <person name="Viscomi A.R."/>
            <person name="Zambonelli A."/>
            <person name="Zampieri E."/>
            <person name="Henrissat B."/>
            <person name="Lebrun M.H."/>
            <person name="Paolocci F."/>
            <person name="Bonfante P."/>
            <person name="Ottonello S."/>
            <person name="Wincker P."/>
        </authorList>
    </citation>
    <scope>NUCLEOTIDE SEQUENCE [LARGE SCALE GENOMIC DNA]</scope>
    <source>
        <strain evidence="2 3">Mel28</strain>
    </source>
</reference>
<evidence type="ECO:0000256" key="1">
    <source>
        <dbReference type="SAM" id="MobiDB-lite"/>
    </source>
</evidence>
<dbReference type="InParanoid" id="D5G4V0"/>
<dbReference type="KEGG" id="tml:GSTUM_00000095001"/>
<feature type="region of interest" description="Disordered" evidence="1">
    <location>
        <begin position="287"/>
        <end position="319"/>
    </location>
</feature>
<dbReference type="GeneID" id="9183049"/>
<feature type="compositionally biased region" description="Polar residues" evidence="1">
    <location>
        <begin position="168"/>
        <end position="181"/>
    </location>
</feature>
<feature type="region of interest" description="Disordered" evidence="1">
    <location>
        <begin position="166"/>
        <end position="266"/>
    </location>
</feature>
<evidence type="ECO:0000313" key="3">
    <source>
        <dbReference type="Proteomes" id="UP000006911"/>
    </source>
</evidence>
<gene>
    <name evidence="2" type="ORF">GSTUM_00000095001</name>
</gene>
<evidence type="ECO:0000313" key="2">
    <source>
        <dbReference type="EMBL" id="CAZ79543.1"/>
    </source>
</evidence>
<dbReference type="EMBL" id="FN429992">
    <property type="protein sequence ID" value="CAZ79543.1"/>
    <property type="molecule type" value="Genomic_DNA"/>
</dbReference>